<dbReference type="RefSeq" id="XP_040879112.1">
    <property type="nucleotide sequence ID" value="XM_041024770.1"/>
</dbReference>
<accession>A0A074VS90</accession>
<evidence type="ECO:0000313" key="1">
    <source>
        <dbReference type="EMBL" id="KEQ62089.1"/>
    </source>
</evidence>
<protein>
    <recommendedName>
        <fullName evidence="3">F-box domain-containing protein</fullName>
    </recommendedName>
</protein>
<evidence type="ECO:0008006" key="3">
    <source>
        <dbReference type="Google" id="ProtNLM"/>
    </source>
</evidence>
<dbReference type="HOGENOM" id="CLU_640893_0_0_1"/>
<name>A0A074VS90_AURM1</name>
<sequence>MDALPTEMVAHIGFFAGAEGLPALRSTGRLASNATVLHFAKTCYQAMRISFTLKSLEKLCLALLHPRFGPCIEDITFIISGTEQLTPALFAKSWFILSTLAARRQRVNIKVCVSAIGVADTAFIEANIYRILLQLVRGSALKACVGVPIILDLPSPPRDPRDAPARSMLFTSLAVLAVKENLHITFADHHESAAVLYDTARETLTLTNLAVKHLSELKHLFSGLHIRKLVVRNSELDTTTLNRLCSVHQTTLNTVCISNVSLWDCWSMGDIVPTSWKHVLDRLTGLPALFSCNLSELRMESLVPIWDDTRVQKDPVQISDFFASGIVTVNHRLDLLITATQCIDISTRAIHSRAFQETLDPATLAASIQQLNSIRVLKLATISIYSDTPGIQPQVAYPASAQSRPTVRSFWAQKIIFQVFLLIVRSIS</sequence>
<keyword evidence="2" id="KW-1185">Reference proteome</keyword>
<evidence type="ECO:0000313" key="2">
    <source>
        <dbReference type="Proteomes" id="UP000030672"/>
    </source>
</evidence>
<dbReference type="EMBL" id="KL584835">
    <property type="protein sequence ID" value="KEQ62089.1"/>
    <property type="molecule type" value="Genomic_DNA"/>
</dbReference>
<organism evidence="1 2">
    <name type="scientific">Aureobasidium melanogenum (strain CBS 110374)</name>
    <name type="common">Aureobasidium pullulans var. melanogenum</name>
    <dbReference type="NCBI Taxonomy" id="1043003"/>
    <lineage>
        <taxon>Eukaryota</taxon>
        <taxon>Fungi</taxon>
        <taxon>Dikarya</taxon>
        <taxon>Ascomycota</taxon>
        <taxon>Pezizomycotina</taxon>
        <taxon>Dothideomycetes</taxon>
        <taxon>Dothideomycetidae</taxon>
        <taxon>Dothideales</taxon>
        <taxon>Saccotheciaceae</taxon>
        <taxon>Aureobasidium</taxon>
    </lineage>
</organism>
<dbReference type="Proteomes" id="UP000030672">
    <property type="component" value="Unassembled WGS sequence"/>
</dbReference>
<proteinExistence type="predicted"/>
<gene>
    <name evidence="1" type="ORF">M437DRAFT_66535</name>
</gene>
<reference evidence="1 2" key="1">
    <citation type="journal article" date="2014" name="BMC Genomics">
        <title>Genome sequencing of four Aureobasidium pullulans varieties: biotechnological potential, stress tolerance, and description of new species.</title>
        <authorList>
            <person name="Gostin Ar C."/>
            <person name="Ohm R.A."/>
            <person name="Kogej T."/>
            <person name="Sonjak S."/>
            <person name="Turk M."/>
            <person name="Zajc J."/>
            <person name="Zalar P."/>
            <person name="Grube M."/>
            <person name="Sun H."/>
            <person name="Han J."/>
            <person name="Sharma A."/>
            <person name="Chiniquy J."/>
            <person name="Ngan C.Y."/>
            <person name="Lipzen A."/>
            <person name="Barry K."/>
            <person name="Grigoriev I.V."/>
            <person name="Gunde-Cimerman N."/>
        </authorList>
    </citation>
    <scope>NUCLEOTIDE SEQUENCE [LARGE SCALE GENOMIC DNA]</scope>
    <source>
        <strain evidence="1 2">CBS 110374</strain>
    </source>
</reference>
<dbReference type="AlphaFoldDB" id="A0A074VS90"/>
<dbReference type="GeneID" id="63918143"/>